<dbReference type="RefSeq" id="WP_147925942.1">
    <property type="nucleotide sequence ID" value="NZ_VKAC01000004.1"/>
</dbReference>
<evidence type="ECO:0000256" key="3">
    <source>
        <dbReference type="ARBA" id="ARBA00023125"/>
    </source>
</evidence>
<keyword evidence="2" id="KW-0805">Transcription regulation</keyword>
<dbReference type="CDD" id="cd05466">
    <property type="entry name" value="PBP2_LTTR_substrate"/>
    <property type="match status" value="1"/>
</dbReference>
<evidence type="ECO:0000313" key="7">
    <source>
        <dbReference type="Proteomes" id="UP000321234"/>
    </source>
</evidence>
<evidence type="ECO:0000256" key="2">
    <source>
        <dbReference type="ARBA" id="ARBA00023015"/>
    </source>
</evidence>
<dbReference type="InterPro" id="IPR005119">
    <property type="entry name" value="LysR_subst-bd"/>
</dbReference>
<sequence>MALTLVQLRALVEVERSGSFSAAADALGVSQPAVSGAVKALEAEVGGAVLDRGGSGRPVALTPLGERLLPHARAALDALAGLSATAAEHRGAPHGAVRLAVVTSVRAGLVPRLLRTWGQALPAVAVEVIEGDDSEMPDWLDAGLADVAVLVDPGPRDLGPGAVELPGDPLCAVVPAGHASSGRTVVSLEELADDRLLAGSGGCQAQLRALHRVAGLPFRPVAEVAGMLALMAMVARGDGVAVVPELAAPLVPSGARLLPLVPELRRRLVLSGPAAGAGREQHRLVEPLLAALRPTAQRA</sequence>
<dbReference type="SUPFAM" id="SSF53850">
    <property type="entry name" value="Periplasmic binding protein-like II"/>
    <property type="match status" value="1"/>
</dbReference>
<accession>A0A5C8ZI80</accession>
<dbReference type="InterPro" id="IPR036388">
    <property type="entry name" value="WH-like_DNA-bd_sf"/>
</dbReference>
<dbReference type="AlphaFoldDB" id="A0A5C8ZI80"/>
<dbReference type="InterPro" id="IPR000847">
    <property type="entry name" value="LysR_HTH_N"/>
</dbReference>
<evidence type="ECO:0000259" key="5">
    <source>
        <dbReference type="PROSITE" id="PS50931"/>
    </source>
</evidence>
<gene>
    <name evidence="6" type="ORF">FMM08_08800</name>
</gene>
<comment type="similarity">
    <text evidence="1">Belongs to the LysR transcriptional regulatory family.</text>
</comment>
<dbReference type="GO" id="GO:0003700">
    <property type="term" value="F:DNA-binding transcription factor activity"/>
    <property type="evidence" value="ECO:0007669"/>
    <property type="project" value="InterPro"/>
</dbReference>
<evidence type="ECO:0000313" key="6">
    <source>
        <dbReference type="EMBL" id="TXR56813.1"/>
    </source>
</evidence>
<dbReference type="GO" id="GO:0032993">
    <property type="term" value="C:protein-DNA complex"/>
    <property type="evidence" value="ECO:0007669"/>
    <property type="project" value="TreeGrafter"/>
</dbReference>
<proteinExistence type="inferred from homology"/>
<dbReference type="OrthoDB" id="3461141at2"/>
<dbReference type="PROSITE" id="PS50931">
    <property type="entry name" value="HTH_LYSR"/>
    <property type="match status" value="1"/>
</dbReference>
<dbReference type="SUPFAM" id="SSF46785">
    <property type="entry name" value="Winged helix' DNA-binding domain"/>
    <property type="match status" value="1"/>
</dbReference>
<name>A0A5C8ZI80_9ACTN</name>
<dbReference type="Pfam" id="PF00126">
    <property type="entry name" value="HTH_1"/>
    <property type="match status" value="1"/>
</dbReference>
<keyword evidence="3" id="KW-0238">DNA-binding</keyword>
<dbReference type="GO" id="GO:0003677">
    <property type="term" value="F:DNA binding"/>
    <property type="evidence" value="ECO:0007669"/>
    <property type="project" value="UniProtKB-KW"/>
</dbReference>
<dbReference type="Gene3D" id="1.10.10.10">
    <property type="entry name" value="Winged helix-like DNA-binding domain superfamily/Winged helix DNA-binding domain"/>
    <property type="match status" value="1"/>
</dbReference>
<dbReference type="PRINTS" id="PR00039">
    <property type="entry name" value="HTHLYSR"/>
</dbReference>
<keyword evidence="4" id="KW-0804">Transcription</keyword>
<dbReference type="Pfam" id="PF03466">
    <property type="entry name" value="LysR_substrate"/>
    <property type="match status" value="1"/>
</dbReference>
<dbReference type="PANTHER" id="PTHR30346">
    <property type="entry name" value="TRANSCRIPTIONAL DUAL REGULATOR HCAR-RELATED"/>
    <property type="match status" value="1"/>
</dbReference>
<comment type="caution">
    <text evidence="6">The sequence shown here is derived from an EMBL/GenBank/DDBJ whole genome shotgun (WGS) entry which is preliminary data.</text>
</comment>
<dbReference type="PANTHER" id="PTHR30346:SF29">
    <property type="entry name" value="LYSR SUBSTRATE-BINDING"/>
    <property type="match status" value="1"/>
</dbReference>
<dbReference type="EMBL" id="VKAC01000004">
    <property type="protein sequence ID" value="TXR56813.1"/>
    <property type="molecule type" value="Genomic_DNA"/>
</dbReference>
<dbReference type="Gene3D" id="3.40.190.10">
    <property type="entry name" value="Periplasmic binding protein-like II"/>
    <property type="match status" value="2"/>
</dbReference>
<evidence type="ECO:0000256" key="1">
    <source>
        <dbReference type="ARBA" id="ARBA00009437"/>
    </source>
</evidence>
<dbReference type="InterPro" id="IPR036390">
    <property type="entry name" value="WH_DNA-bd_sf"/>
</dbReference>
<evidence type="ECO:0000256" key="4">
    <source>
        <dbReference type="ARBA" id="ARBA00023163"/>
    </source>
</evidence>
<reference evidence="6 7" key="1">
    <citation type="submission" date="2019-07" db="EMBL/GenBank/DDBJ databases">
        <title>Quadrisphaera sp. strain DD2A genome sequencing and assembly.</title>
        <authorList>
            <person name="Kim I."/>
        </authorList>
    </citation>
    <scope>NUCLEOTIDE SEQUENCE [LARGE SCALE GENOMIC DNA]</scope>
    <source>
        <strain evidence="6 7">DD2A</strain>
    </source>
</reference>
<dbReference type="Proteomes" id="UP000321234">
    <property type="component" value="Unassembled WGS sequence"/>
</dbReference>
<keyword evidence="7" id="KW-1185">Reference proteome</keyword>
<feature type="domain" description="HTH lysR-type" evidence="5">
    <location>
        <begin position="3"/>
        <end position="62"/>
    </location>
</feature>
<organism evidence="6 7">
    <name type="scientific">Quadrisphaera setariae</name>
    <dbReference type="NCBI Taxonomy" id="2593304"/>
    <lineage>
        <taxon>Bacteria</taxon>
        <taxon>Bacillati</taxon>
        <taxon>Actinomycetota</taxon>
        <taxon>Actinomycetes</taxon>
        <taxon>Kineosporiales</taxon>
        <taxon>Kineosporiaceae</taxon>
        <taxon>Quadrisphaera</taxon>
    </lineage>
</organism>
<protein>
    <submittedName>
        <fullName evidence="6">LysR family transcriptional regulator</fullName>
    </submittedName>
</protein>